<accession>A0A2P7YCI1</accession>
<protein>
    <submittedName>
        <fullName evidence="1">Uncharacterized protein</fullName>
    </submittedName>
</protein>
<dbReference type="EMBL" id="PYFQ01000025">
    <property type="protein sequence ID" value="PSK33670.1"/>
    <property type="molecule type" value="Genomic_DNA"/>
</dbReference>
<keyword evidence="2" id="KW-1185">Reference proteome</keyword>
<dbReference type="OrthoDB" id="4099126at2759"/>
<evidence type="ECO:0000313" key="1">
    <source>
        <dbReference type="EMBL" id="PSK33670.1"/>
    </source>
</evidence>
<reference evidence="1 2" key="1">
    <citation type="submission" date="2018-03" db="EMBL/GenBank/DDBJ databases">
        <title>Candida pseudohaemulonii genome assembly and annotation.</title>
        <authorList>
            <person name="Munoz J.F."/>
            <person name="Gade L.G."/>
            <person name="Chow N.A."/>
            <person name="Litvintseva A.P."/>
            <person name="Loparev V.N."/>
            <person name="Cuomo C.A."/>
        </authorList>
    </citation>
    <scope>NUCLEOTIDE SEQUENCE [LARGE SCALE GENOMIC DNA]</scope>
    <source>
        <strain evidence="1 2">B12108</strain>
    </source>
</reference>
<proteinExistence type="predicted"/>
<dbReference type="GeneID" id="36568666"/>
<name>A0A2P7YCI1_9ASCO</name>
<sequence length="113" mass="12806">MSDFYSILTPSSQELFTAWEKNITALNVYQLFGPGNSTHSVLARVIDDNEKVVLSIILETTVPAMEWLDAYVTKWDSEDDSEDESDDDYFDDFEVEESTTTETTVSDSVYHSA</sequence>
<dbReference type="RefSeq" id="XP_024711257.1">
    <property type="nucleotide sequence ID" value="XM_024860587.1"/>
</dbReference>
<comment type="caution">
    <text evidence="1">The sequence shown here is derived from an EMBL/GenBank/DDBJ whole genome shotgun (WGS) entry which is preliminary data.</text>
</comment>
<dbReference type="AlphaFoldDB" id="A0A2P7YCI1"/>
<dbReference type="Proteomes" id="UP000241107">
    <property type="component" value="Unassembled WGS sequence"/>
</dbReference>
<dbReference type="VEuPathDB" id="FungiDB:C7M61_005280"/>
<gene>
    <name evidence="1" type="ORF">C7M61_005280</name>
</gene>
<evidence type="ECO:0000313" key="2">
    <source>
        <dbReference type="Proteomes" id="UP000241107"/>
    </source>
</evidence>
<organism evidence="1 2">
    <name type="scientific">Candidozyma pseudohaemuli</name>
    <dbReference type="NCBI Taxonomy" id="418784"/>
    <lineage>
        <taxon>Eukaryota</taxon>
        <taxon>Fungi</taxon>
        <taxon>Dikarya</taxon>
        <taxon>Ascomycota</taxon>
        <taxon>Saccharomycotina</taxon>
        <taxon>Pichiomycetes</taxon>
        <taxon>Metschnikowiaceae</taxon>
        <taxon>Candidozyma</taxon>
    </lineage>
</organism>